<gene>
    <name evidence="1" type="ORF">ABDB84_05185</name>
</gene>
<keyword evidence="2" id="KW-1185">Reference proteome</keyword>
<name>A0ABU9YVV8_9RHOO</name>
<organism evidence="1 2">
    <name type="scientific">Uliginosibacterium sediminicola</name>
    <dbReference type="NCBI Taxonomy" id="2024550"/>
    <lineage>
        <taxon>Bacteria</taxon>
        <taxon>Pseudomonadati</taxon>
        <taxon>Pseudomonadota</taxon>
        <taxon>Betaproteobacteria</taxon>
        <taxon>Rhodocyclales</taxon>
        <taxon>Zoogloeaceae</taxon>
        <taxon>Uliginosibacterium</taxon>
    </lineage>
</organism>
<evidence type="ECO:0000313" key="2">
    <source>
        <dbReference type="Proteomes" id="UP001410394"/>
    </source>
</evidence>
<dbReference type="RefSeq" id="WP_345918628.1">
    <property type="nucleotide sequence ID" value="NZ_JBDIVE010000002.1"/>
</dbReference>
<sequence length="105" mass="11737">MITQETCAAIYAIHREIKAGEKLLADLMKERERAERNGDHQYAPKLPDLFGRPRGLTLGVPSGENGHQLFDVSPILAESVIRAHIENKRAELVAANEFARMELDS</sequence>
<reference evidence="1 2" key="1">
    <citation type="journal article" date="2018" name="Int. J. Syst. Evol. Microbiol.">
        <title>Uliginosibacterium sediminicola sp. nov., isolated from freshwater sediment.</title>
        <authorList>
            <person name="Hwang W.M."/>
            <person name="Kim S.M."/>
            <person name="Kang K."/>
            <person name="Ahn T.Y."/>
        </authorList>
    </citation>
    <scope>NUCLEOTIDE SEQUENCE [LARGE SCALE GENOMIC DNA]</scope>
    <source>
        <strain evidence="1 2">M1-21</strain>
    </source>
</reference>
<dbReference type="Proteomes" id="UP001410394">
    <property type="component" value="Unassembled WGS sequence"/>
</dbReference>
<evidence type="ECO:0000313" key="1">
    <source>
        <dbReference type="EMBL" id="MEN3067865.1"/>
    </source>
</evidence>
<protein>
    <submittedName>
        <fullName evidence="1">Uncharacterized protein</fullName>
    </submittedName>
</protein>
<dbReference type="EMBL" id="JBDIVE010000002">
    <property type="protein sequence ID" value="MEN3067865.1"/>
    <property type="molecule type" value="Genomic_DNA"/>
</dbReference>
<proteinExistence type="predicted"/>
<comment type="caution">
    <text evidence="1">The sequence shown here is derived from an EMBL/GenBank/DDBJ whole genome shotgun (WGS) entry which is preliminary data.</text>
</comment>
<accession>A0ABU9YVV8</accession>